<proteinExistence type="predicted"/>
<evidence type="ECO:0000256" key="2">
    <source>
        <dbReference type="ARBA" id="ARBA00030171"/>
    </source>
</evidence>
<dbReference type="Proteomes" id="UP001352223">
    <property type="component" value="Unassembled WGS sequence"/>
</dbReference>
<feature type="domain" description="Beta-lactamase class A catalytic" evidence="4">
    <location>
        <begin position="144"/>
        <end position="281"/>
    </location>
</feature>
<comment type="caution">
    <text evidence="5">The sequence shown here is derived from an EMBL/GenBank/DDBJ whole genome shotgun (WGS) entry which is preliminary data.</text>
</comment>
<evidence type="ECO:0000256" key="3">
    <source>
        <dbReference type="SAM" id="SignalP"/>
    </source>
</evidence>
<feature type="chain" id="PRO_5046354896" description="Beta-lactamase" evidence="3">
    <location>
        <begin position="34"/>
        <end position="310"/>
    </location>
</feature>
<dbReference type="EMBL" id="JAOZYB010000299">
    <property type="protein sequence ID" value="MEB3963990.1"/>
    <property type="molecule type" value="Genomic_DNA"/>
</dbReference>
<dbReference type="GO" id="GO:0016787">
    <property type="term" value="F:hydrolase activity"/>
    <property type="evidence" value="ECO:0007669"/>
    <property type="project" value="UniProtKB-KW"/>
</dbReference>
<keyword evidence="5" id="KW-0378">Hydrolase</keyword>
<dbReference type="InterPro" id="IPR006311">
    <property type="entry name" value="TAT_signal"/>
</dbReference>
<sequence>MSHGTRRRRARTGRRRPLVHAVVASAALLTATAGTTVYVKAQAHDATALVSKVATAGGGSVSPSASPTVNRDARLAEAVRSAAGGHDGEVSVAVLDVAAGTSAAYASGDGTYDTASVVKVDVLAALLLRAQDDGRVLTAQEKTYATAMIEKSDNAATTALWDTIGGADGLDAANERLGLTGTSGGDGPLWGLTQTTAADQLALLKQVFGVGDSVLSTASRTYVQRLMGNVESDQAWGVSAAGAAGSELKNGWLRRSTTELWDINSVGRVSVDGTRYLVAVLSNGSATKDGGISLVEDVAKAAVTTLSDDG</sequence>
<dbReference type="SUPFAM" id="SSF56601">
    <property type="entry name" value="beta-lactamase/transpeptidase-like"/>
    <property type="match status" value="1"/>
</dbReference>
<dbReference type="PROSITE" id="PS51318">
    <property type="entry name" value="TAT"/>
    <property type="match status" value="1"/>
</dbReference>
<keyword evidence="3" id="KW-0732">Signal</keyword>
<evidence type="ECO:0000313" key="6">
    <source>
        <dbReference type="Proteomes" id="UP001352223"/>
    </source>
</evidence>
<evidence type="ECO:0000313" key="5">
    <source>
        <dbReference type="EMBL" id="MEB3963990.1"/>
    </source>
</evidence>
<feature type="signal peptide" evidence="3">
    <location>
        <begin position="1"/>
        <end position="33"/>
    </location>
</feature>
<keyword evidence="6" id="KW-1185">Reference proteome</keyword>
<gene>
    <name evidence="5" type="ORF">OKJ48_27675</name>
</gene>
<evidence type="ECO:0000259" key="4">
    <source>
        <dbReference type="Pfam" id="PF13354"/>
    </source>
</evidence>
<protein>
    <recommendedName>
        <fullName evidence="1">Beta-lactamase</fullName>
    </recommendedName>
    <alternativeName>
        <fullName evidence="2">Penicillinase</fullName>
    </alternativeName>
</protein>
<dbReference type="PANTHER" id="PTHR35333:SF3">
    <property type="entry name" value="BETA-LACTAMASE-TYPE TRANSPEPTIDASE FOLD CONTAINING PROTEIN"/>
    <property type="match status" value="1"/>
</dbReference>
<reference evidence="5 6" key="1">
    <citation type="submission" date="2022-10" db="EMBL/GenBank/DDBJ databases">
        <authorList>
            <person name="Xie J."/>
            <person name="Shen N."/>
        </authorList>
    </citation>
    <scope>NUCLEOTIDE SEQUENCE [LARGE SCALE GENOMIC DNA]</scope>
    <source>
        <strain evidence="5 6">DSM 41681</strain>
    </source>
</reference>
<accession>A0ABU6CHY5</accession>
<dbReference type="PANTHER" id="PTHR35333">
    <property type="entry name" value="BETA-LACTAMASE"/>
    <property type="match status" value="1"/>
</dbReference>
<dbReference type="Gene3D" id="3.40.710.10">
    <property type="entry name" value="DD-peptidase/beta-lactamase superfamily"/>
    <property type="match status" value="1"/>
</dbReference>
<name>A0ABU6CHY5_9ACTN</name>
<organism evidence="5 6">
    <name type="scientific">Streptomyces kunmingensis</name>
    <dbReference type="NCBI Taxonomy" id="68225"/>
    <lineage>
        <taxon>Bacteria</taxon>
        <taxon>Bacillati</taxon>
        <taxon>Actinomycetota</taxon>
        <taxon>Actinomycetes</taxon>
        <taxon>Kitasatosporales</taxon>
        <taxon>Streptomycetaceae</taxon>
        <taxon>Streptomyces</taxon>
    </lineage>
</organism>
<dbReference type="InterPro" id="IPR045155">
    <property type="entry name" value="Beta-lactam_cat"/>
</dbReference>
<dbReference type="RefSeq" id="WP_324771705.1">
    <property type="nucleotide sequence ID" value="NZ_BAAATS010000012.1"/>
</dbReference>
<evidence type="ECO:0000256" key="1">
    <source>
        <dbReference type="ARBA" id="ARBA00018879"/>
    </source>
</evidence>
<dbReference type="Pfam" id="PF13354">
    <property type="entry name" value="Beta-lactamase2"/>
    <property type="match status" value="1"/>
</dbReference>
<dbReference type="InterPro" id="IPR012338">
    <property type="entry name" value="Beta-lactam/transpept-like"/>
</dbReference>
<dbReference type="InterPro" id="IPR000871">
    <property type="entry name" value="Beta-lactam_class-A"/>
</dbReference>